<dbReference type="AlphaFoldDB" id="R5Y3G5"/>
<comment type="caution">
    <text evidence="1">The sequence shown here is derived from an EMBL/GenBank/DDBJ whole genome shotgun (WGS) entry which is preliminary data.</text>
</comment>
<protein>
    <submittedName>
        <fullName evidence="1">Uncharacterized protein</fullName>
    </submittedName>
</protein>
<sequence>MRIRRVGLGKWKIEGIPELTFDSYWSARAYLLAL</sequence>
<organism evidence="1 2">
    <name type="scientific">Intestinibacter bartlettii CAG:1329</name>
    <dbReference type="NCBI Taxonomy" id="1263063"/>
    <lineage>
        <taxon>Bacteria</taxon>
        <taxon>Bacillati</taxon>
        <taxon>Bacillota</taxon>
        <taxon>Clostridia</taxon>
        <taxon>Peptostreptococcales</taxon>
        <taxon>Peptostreptococcaceae</taxon>
        <taxon>Intestinibacter</taxon>
    </lineage>
</organism>
<evidence type="ECO:0000313" key="2">
    <source>
        <dbReference type="Proteomes" id="UP000017980"/>
    </source>
</evidence>
<accession>R5Y3G5</accession>
<dbReference type="EMBL" id="CBBD010000050">
    <property type="protein sequence ID" value="CDA11217.1"/>
    <property type="molecule type" value="Genomic_DNA"/>
</dbReference>
<gene>
    <name evidence="1" type="ORF">BN488_02244</name>
</gene>
<dbReference type="Proteomes" id="UP000017980">
    <property type="component" value="Unassembled WGS sequence"/>
</dbReference>
<reference evidence="1" key="1">
    <citation type="submission" date="2012-11" db="EMBL/GenBank/DDBJ databases">
        <title>Dependencies among metagenomic species, viruses, plasmids and units of genetic variation.</title>
        <authorList>
            <person name="Nielsen H.B."/>
            <person name="Almeida M."/>
            <person name="Juncker A.S."/>
            <person name="Rasmussen S."/>
            <person name="Li J."/>
            <person name="Sunagawa S."/>
            <person name="Plichta D."/>
            <person name="Gautier L."/>
            <person name="Le Chatelier E."/>
            <person name="Peletier E."/>
            <person name="Bonde I."/>
            <person name="Nielsen T."/>
            <person name="Manichanh C."/>
            <person name="Arumugam M."/>
            <person name="Batto J."/>
            <person name="Santos M.B.Q.D."/>
            <person name="Blom N."/>
            <person name="Borruel N."/>
            <person name="Burgdorf K.S."/>
            <person name="Boumezbeur F."/>
            <person name="Casellas F."/>
            <person name="Dore J."/>
            <person name="Guarner F."/>
            <person name="Hansen T."/>
            <person name="Hildebrand F."/>
            <person name="Kaas R.S."/>
            <person name="Kennedy S."/>
            <person name="Kristiansen K."/>
            <person name="Kultima J.R."/>
            <person name="Leonard P."/>
            <person name="Levenez F."/>
            <person name="Lund O."/>
            <person name="Moumen B."/>
            <person name="Le Paslier D."/>
            <person name="Pons N."/>
            <person name="Pedersen O."/>
            <person name="Prifti E."/>
            <person name="Qin J."/>
            <person name="Raes J."/>
            <person name="Tap J."/>
            <person name="Tims S."/>
            <person name="Ussery D.W."/>
            <person name="Yamada T."/>
            <person name="MetaHit consortium"/>
            <person name="Renault P."/>
            <person name="Sicheritz-Ponten T."/>
            <person name="Bork P."/>
            <person name="Wang J."/>
            <person name="Brunak S."/>
            <person name="Ehrlich S.D."/>
        </authorList>
    </citation>
    <scope>NUCLEOTIDE SEQUENCE [LARGE SCALE GENOMIC DNA]</scope>
</reference>
<name>R5Y3G5_9FIRM</name>
<evidence type="ECO:0000313" key="1">
    <source>
        <dbReference type="EMBL" id="CDA11217.1"/>
    </source>
</evidence>
<proteinExistence type="predicted"/>